<name>A0A1U7LQ82_NEOID</name>
<dbReference type="STRING" id="1198029.A0A1U7LQ82"/>
<dbReference type="GO" id="GO:0140849">
    <property type="term" value="F:ATP-dependent H2AZ histone chaperone activity"/>
    <property type="evidence" value="ECO:0007669"/>
    <property type="project" value="InterPro"/>
</dbReference>
<dbReference type="OMA" id="ENIEGTR"/>
<dbReference type="InterPro" id="IPR057558">
    <property type="entry name" value="Swc3_dom"/>
</dbReference>
<dbReference type="Proteomes" id="UP000186594">
    <property type="component" value="Unassembled WGS sequence"/>
</dbReference>
<evidence type="ECO:0000313" key="5">
    <source>
        <dbReference type="Proteomes" id="UP000186594"/>
    </source>
</evidence>
<evidence type="ECO:0000259" key="2">
    <source>
        <dbReference type="Pfam" id="PF24707"/>
    </source>
</evidence>
<dbReference type="AlphaFoldDB" id="A0A1U7LQ82"/>
<dbReference type="InterPro" id="IPR037651">
    <property type="entry name" value="Swc3"/>
</dbReference>
<protein>
    <submittedName>
        <fullName evidence="4">Uncharacterized protein</fullName>
    </submittedName>
</protein>
<dbReference type="OrthoDB" id="2162994at2759"/>
<dbReference type="GO" id="GO:0000812">
    <property type="term" value="C:Swr1 complex"/>
    <property type="evidence" value="ECO:0007669"/>
    <property type="project" value="InterPro"/>
</dbReference>
<dbReference type="EMBL" id="LXFE01000642">
    <property type="protein sequence ID" value="OLL24743.1"/>
    <property type="molecule type" value="Genomic_DNA"/>
</dbReference>
<proteinExistence type="predicted"/>
<evidence type="ECO:0000259" key="3">
    <source>
        <dbReference type="Pfam" id="PF26242"/>
    </source>
</evidence>
<dbReference type="PANTHER" id="PTHR28108:SF1">
    <property type="entry name" value="SWR1-COMPLEX PROTEIN 3"/>
    <property type="match status" value="1"/>
</dbReference>
<dbReference type="InterPro" id="IPR058986">
    <property type="entry name" value="Swc3_C"/>
</dbReference>
<evidence type="ECO:0000256" key="1">
    <source>
        <dbReference type="SAM" id="MobiDB-lite"/>
    </source>
</evidence>
<feature type="domain" description="SWR1-complex protein 3" evidence="2">
    <location>
        <begin position="14"/>
        <end position="91"/>
    </location>
</feature>
<accession>A0A1U7LQ82</accession>
<dbReference type="Pfam" id="PF24707">
    <property type="entry name" value="Swc3"/>
    <property type="match status" value="1"/>
</dbReference>
<keyword evidence="5" id="KW-1185">Reference proteome</keyword>
<sequence length="443" mass="47391">MHSQSQIQLNNATPELIPDFSGLSAALLRSRQTYLSAGLFKSFWSRSATRKSKKNPEGKSNQPEHNLTRLGVCDVSFGVHTFPETKFFVAKYLGPLKASSGVESPTGSAAESGSCQAMMTKNIPLFQESSVTGASVVTGASSRPTFTSISPLQQQAVIDKLNQAARSNPQLMQILSMVANGTASPQQVEVLTNYIQATSVGHDSNPTLHSPARPEAKAKAKAPKAKSPPQARIVMGTDIVFEFRENVSERWMLPKSAILDTSNPQEALLSFLIVTPPLEGITVHYQPTTMTLHNCPGKICEAIRQVIDPLEKVAQEMAETMNKIARSKVTSEFAAISATVKSEDRYAPFTPFSKAGTKRGPYKKKAVCIFGGAADAEASESTSPVQDSAVLEATRAAPLDEQVPAKEAPAKEAADVLTFKTSIGIPASIKMPDSGAVSEPTVE</sequence>
<comment type="caution">
    <text evidence="4">The sequence shown here is derived from an EMBL/GenBank/DDBJ whole genome shotgun (WGS) entry which is preliminary data.</text>
</comment>
<evidence type="ECO:0000313" key="4">
    <source>
        <dbReference type="EMBL" id="OLL24743.1"/>
    </source>
</evidence>
<feature type="domain" description="Swc3 C-terminal" evidence="3">
    <location>
        <begin position="230"/>
        <end position="274"/>
    </location>
</feature>
<organism evidence="4 5">
    <name type="scientific">Neolecta irregularis (strain DAH-3)</name>
    <dbReference type="NCBI Taxonomy" id="1198029"/>
    <lineage>
        <taxon>Eukaryota</taxon>
        <taxon>Fungi</taxon>
        <taxon>Dikarya</taxon>
        <taxon>Ascomycota</taxon>
        <taxon>Taphrinomycotina</taxon>
        <taxon>Neolectales</taxon>
        <taxon>Neolectaceae</taxon>
        <taxon>Neolecta</taxon>
    </lineage>
</organism>
<reference evidence="4 5" key="1">
    <citation type="submission" date="2016-04" db="EMBL/GenBank/DDBJ databases">
        <title>Evolutionary innovation and constraint leading to complex multicellularity in the Ascomycota.</title>
        <authorList>
            <person name="Cisse O."/>
            <person name="Nguyen A."/>
            <person name="Hewitt D.A."/>
            <person name="Jedd G."/>
            <person name="Stajich J.E."/>
        </authorList>
    </citation>
    <scope>NUCLEOTIDE SEQUENCE [LARGE SCALE GENOMIC DNA]</scope>
    <source>
        <strain evidence="4 5">DAH-3</strain>
    </source>
</reference>
<feature type="region of interest" description="Disordered" evidence="1">
    <location>
        <begin position="202"/>
        <end position="229"/>
    </location>
</feature>
<dbReference type="PANTHER" id="PTHR28108">
    <property type="entry name" value="SWR1-COMPLEX PROTEIN 3"/>
    <property type="match status" value="1"/>
</dbReference>
<gene>
    <name evidence="4" type="ORF">NEOLI_003392</name>
</gene>
<dbReference type="Pfam" id="PF26242">
    <property type="entry name" value="Swc3_C"/>
    <property type="match status" value="1"/>
</dbReference>